<dbReference type="Proteomes" id="UP000324832">
    <property type="component" value="Unassembled WGS sequence"/>
</dbReference>
<evidence type="ECO:0000256" key="2">
    <source>
        <dbReference type="ARBA" id="ARBA00022737"/>
    </source>
</evidence>
<evidence type="ECO:0000256" key="4">
    <source>
        <dbReference type="SAM" id="SignalP"/>
    </source>
</evidence>
<keyword evidence="1 4" id="KW-0732">Signal</keyword>
<feature type="chain" id="PRO_5022712451" description="EF-hand domain-containing protein" evidence="4">
    <location>
        <begin position="18"/>
        <end position="172"/>
    </location>
</feature>
<evidence type="ECO:0000313" key="6">
    <source>
        <dbReference type="EMBL" id="VVD05034.1"/>
    </source>
</evidence>
<dbReference type="InterPro" id="IPR018247">
    <property type="entry name" value="EF_Hand_1_Ca_BS"/>
</dbReference>
<gene>
    <name evidence="6" type="ORF">LSINAPIS_LOCUS14657</name>
</gene>
<dbReference type="InterPro" id="IPR011992">
    <property type="entry name" value="EF-hand-dom_pair"/>
</dbReference>
<evidence type="ECO:0000259" key="5">
    <source>
        <dbReference type="PROSITE" id="PS50222"/>
    </source>
</evidence>
<evidence type="ECO:0000256" key="3">
    <source>
        <dbReference type="ARBA" id="ARBA00022837"/>
    </source>
</evidence>
<dbReference type="SUPFAM" id="SSF47473">
    <property type="entry name" value="EF-hand"/>
    <property type="match status" value="1"/>
</dbReference>
<evidence type="ECO:0000313" key="7">
    <source>
        <dbReference type="Proteomes" id="UP000324832"/>
    </source>
</evidence>
<reference evidence="6 7" key="1">
    <citation type="submission" date="2017-07" db="EMBL/GenBank/DDBJ databases">
        <authorList>
            <person name="Talla V."/>
            <person name="Backstrom N."/>
        </authorList>
    </citation>
    <scope>NUCLEOTIDE SEQUENCE [LARGE SCALE GENOMIC DNA]</scope>
</reference>
<proteinExistence type="predicted"/>
<dbReference type="InterPro" id="IPR002048">
    <property type="entry name" value="EF_hand_dom"/>
</dbReference>
<dbReference type="PROSITE" id="PS00018">
    <property type="entry name" value="EF_HAND_1"/>
    <property type="match status" value="1"/>
</dbReference>
<dbReference type="PROSITE" id="PS50222">
    <property type="entry name" value="EF_HAND_2"/>
    <property type="match status" value="1"/>
</dbReference>
<keyword evidence="7" id="KW-1185">Reference proteome</keyword>
<protein>
    <recommendedName>
        <fullName evidence="5">EF-hand domain-containing protein</fullName>
    </recommendedName>
</protein>
<accession>A0A5E4R4V3</accession>
<keyword evidence="3" id="KW-0106">Calcium</keyword>
<organism evidence="6 7">
    <name type="scientific">Leptidea sinapis</name>
    <dbReference type="NCBI Taxonomy" id="189913"/>
    <lineage>
        <taxon>Eukaryota</taxon>
        <taxon>Metazoa</taxon>
        <taxon>Ecdysozoa</taxon>
        <taxon>Arthropoda</taxon>
        <taxon>Hexapoda</taxon>
        <taxon>Insecta</taxon>
        <taxon>Pterygota</taxon>
        <taxon>Neoptera</taxon>
        <taxon>Endopterygota</taxon>
        <taxon>Lepidoptera</taxon>
        <taxon>Glossata</taxon>
        <taxon>Ditrysia</taxon>
        <taxon>Papilionoidea</taxon>
        <taxon>Pieridae</taxon>
        <taxon>Dismorphiinae</taxon>
        <taxon>Leptidea</taxon>
    </lineage>
</organism>
<dbReference type="InterPro" id="IPR052110">
    <property type="entry name" value="MCFD2-like"/>
</dbReference>
<feature type="signal peptide" evidence="4">
    <location>
        <begin position="1"/>
        <end position="17"/>
    </location>
</feature>
<evidence type="ECO:0000256" key="1">
    <source>
        <dbReference type="ARBA" id="ARBA00022729"/>
    </source>
</evidence>
<sequence length="172" mass="19398">MELEALILLLLSVVTSCLRRGPHHPAGQGVHHSHHHYVPRGTDKLTQESNLLHDAKHIEEDVKELTPELLANMTPEELEFHYFSAHDFDKNSMLDGLEMLKAVYHTAEHEHQEESTIESDAISLATYIDIVDRTLESDDTDGDGFVSYAEYRAARINNPLDRPPAVIASHIT</sequence>
<name>A0A5E4R4V3_9NEOP</name>
<dbReference type="PANTHER" id="PTHR23104">
    <property type="entry name" value="MULTIPLE COAGULATION FACTOR DEFICIENCY PROTEIN 2 NEURAL STEM CELL DERIVED NEURONAL SURVIVAL PROTEIN"/>
    <property type="match status" value="1"/>
</dbReference>
<dbReference type="EMBL" id="FZQP02006926">
    <property type="protein sequence ID" value="VVD05034.1"/>
    <property type="molecule type" value="Genomic_DNA"/>
</dbReference>
<dbReference type="GO" id="GO:0005509">
    <property type="term" value="F:calcium ion binding"/>
    <property type="evidence" value="ECO:0007669"/>
    <property type="project" value="InterPro"/>
</dbReference>
<dbReference type="Gene3D" id="1.10.238.10">
    <property type="entry name" value="EF-hand"/>
    <property type="match status" value="1"/>
</dbReference>
<dbReference type="AlphaFoldDB" id="A0A5E4R4V3"/>
<dbReference type="PANTHER" id="PTHR23104:SF1">
    <property type="entry name" value="EF-HAND DOMAIN-CONTAINING PROTEIN"/>
    <property type="match status" value="1"/>
</dbReference>
<keyword evidence="2" id="KW-0677">Repeat</keyword>
<feature type="domain" description="EF-hand" evidence="5">
    <location>
        <begin position="126"/>
        <end position="161"/>
    </location>
</feature>